<reference evidence="3" key="1">
    <citation type="submission" date="2023-03" db="EMBL/GenBank/DDBJ databases">
        <title>Massive genome expansion in bonnet fungi (Mycena s.s.) driven by repeated elements and novel gene families across ecological guilds.</title>
        <authorList>
            <consortium name="Lawrence Berkeley National Laboratory"/>
            <person name="Harder C.B."/>
            <person name="Miyauchi S."/>
            <person name="Viragh M."/>
            <person name="Kuo A."/>
            <person name="Thoen E."/>
            <person name="Andreopoulos B."/>
            <person name="Lu D."/>
            <person name="Skrede I."/>
            <person name="Drula E."/>
            <person name="Henrissat B."/>
            <person name="Morin E."/>
            <person name="Kohler A."/>
            <person name="Barry K."/>
            <person name="LaButti K."/>
            <person name="Morin E."/>
            <person name="Salamov A."/>
            <person name="Lipzen A."/>
            <person name="Mereny Z."/>
            <person name="Hegedus B."/>
            <person name="Baldrian P."/>
            <person name="Stursova M."/>
            <person name="Weitz H."/>
            <person name="Taylor A."/>
            <person name="Grigoriev I.V."/>
            <person name="Nagy L.G."/>
            <person name="Martin F."/>
            <person name="Kauserud H."/>
        </authorList>
    </citation>
    <scope>NUCLEOTIDE SEQUENCE</scope>
    <source>
        <strain evidence="3">CBHHK002</strain>
    </source>
</reference>
<protein>
    <submittedName>
        <fullName evidence="3">Uncharacterized protein</fullName>
    </submittedName>
</protein>
<comment type="caution">
    <text evidence="3">The sequence shown here is derived from an EMBL/GenBank/DDBJ whole genome shotgun (WGS) entry which is preliminary data.</text>
</comment>
<keyword evidence="2" id="KW-1133">Transmembrane helix</keyword>
<evidence type="ECO:0000313" key="3">
    <source>
        <dbReference type="EMBL" id="KAJ7361427.1"/>
    </source>
</evidence>
<feature type="transmembrane region" description="Helical" evidence="2">
    <location>
        <begin position="58"/>
        <end position="83"/>
    </location>
</feature>
<accession>A0AAD7AKW5</accession>
<keyword evidence="2" id="KW-0812">Transmembrane</keyword>
<name>A0AAD7AKW5_9AGAR</name>
<evidence type="ECO:0000256" key="1">
    <source>
        <dbReference type="SAM" id="MobiDB-lite"/>
    </source>
</evidence>
<evidence type="ECO:0000256" key="2">
    <source>
        <dbReference type="SAM" id="Phobius"/>
    </source>
</evidence>
<keyword evidence="4" id="KW-1185">Reference proteome</keyword>
<keyword evidence="2" id="KW-0472">Membrane</keyword>
<proteinExistence type="predicted"/>
<feature type="region of interest" description="Disordered" evidence="1">
    <location>
        <begin position="19"/>
        <end position="50"/>
    </location>
</feature>
<dbReference type="AlphaFoldDB" id="A0AAD7AKW5"/>
<dbReference type="EMBL" id="JARIHO010000005">
    <property type="protein sequence ID" value="KAJ7361427.1"/>
    <property type="molecule type" value="Genomic_DNA"/>
</dbReference>
<dbReference type="Proteomes" id="UP001218218">
    <property type="component" value="Unassembled WGS sequence"/>
</dbReference>
<sequence>MELPEGLPRQGVYLVLHTLPRPQTRRPSPSSHVDASSSPNLRSPSPSHSPSSFTNAKVISGATIFSSSPSSFSIPLVLLFLVLSLTHPQDDDTTGYLQKMRAQVGSFCLVATGIFIVAEIFCCCMLGLCIPTPVASTTSLSSFTLAVAAPACEAQGHRDAIEELADFTILRSDKTLRSPRTLRLTGGRF</sequence>
<organism evidence="3 4">
    <name type="scientific">Mycena albidolilacea</name>
    <dbReference type="NCBI Taxonomy" id="1033008"/>
    <lineage>
        <taxon>Eukaryota</taxon>
        <taxon>Fungi</taxon>
        <taxon>Dikarya</taxon>
        <taxon>Basidiomycota</taxon>
        <taxon>Agaricomycotina</taxon>
        <taxon>Agaricomycetes</taxon>
        <taxon>Agaricomycetidae</taxon>
        <taxon>Agaricales</taxon>
        <taxon>Marasmiineae</taxon>
        <taxon>Mycenaceae</taxon>
        <taxon>Mycena</taxon>
    </lineage>
</organism>
<evidence type="ECO:0000313" key="4">
    <source>
        <dbReference type="Proteomes" id="UP001218218"/>
    </source>
</evidence>
<feature type="transmembrane region" description="Helical" evidence="2">
    <location>
        <begin position="104"/>
        <end position="128"/>
    </location>
</feature>
<gene>
    <name evidence="3" type="ORF">DFH08DRAFT_951987</name>
</gene>
<feature type="compositionally biased region" description="Low complexity" evidence="1">
    <location>
        <begin position="20"/>
        <end position="50"/>
    </location>
</feature>